<sequence>MDWGVGSLEAEACMLGAQSVFSIPEVIGVRLTGKLSSAVVTTDLALALAITNLRRQQLVGKFVECFDPGYQA</sequence>
<accession>A0A366KBR7</accession>
<evidence type="ECO:0000259" key="4">
    <source>
        <dbReference type="Pfam" id="PF00330"/>
    </source>
</evidence>
<proteinExistence type="predicted"/>
<dbReference type="AlphaFoldDB" id="A0A366KBR7"/>
<dbReference type="Proteomes" id="UP000252530">
    <property type="component" value="Unassembled WGS sequence"/>
</dbReference>
<keyword evidence="2" id="KW-0408">Iron</keyword>
<gene>
    <name evidence="5" type="ORF">CRD60_01560</name>
</gene>
<keyword evidence="3" id="KW-0411">Iron-sulfur</keyword>
<evidence type="ECO:0000256" key="1">
    <source>
        <dbReference type="ARBA" id="ARBA00022723"/>
    </source>
</evidence>
<dbReference type="EMBL" id="PDCG01000001">
    <property type="protein sequence ID" value="RBP98563.1"/>
    <property type="molecule type" value="Genomic_DNA"/>
</dbReference>
<dbReference type="SUPFAM" id="SSF53732">
    <property type="entry name" value="Aconitase iron-sulfur domain"/>
    <property type="match status" value="1"/>
</dbReference>
<evidence type="ECO:0000256" key="3">
    <source>
        <dbReference type="ARBA" id="ARBA00023014"/>
    </source>
</evidence>
<dbReference type="GO" id="GO:0051536">
    <property type="term" value="F:iron-sulfur cluster binding"/>
    <property type="evidence" value="ECO:0007669"/>
    <property type="project" value="UniProtKB-KW"/>
</dbReference>
<comment type="caution">
    <text evidence="5">The sequence shown here is derived from an EMBL/GenBank/DDBJ whole genome shotgun (WGS) entry which is preliminary data.</text>
</comment>
<dbReference type="InterPro" id="IPR006249">
    <property type="entry name" value="Aconitase/IRP2"/>
</dbReference>
<protein>
    <recommendedName>
        <fullName evidence="4">Aconitase/3-isopropylmalate dehydratase large subunit alpha/beta/alpha domain-containing protein</fullName>
    </recommendedName>
</protein>
<dbReference type="GO" id="GO:0046872">
    <property type="term" value="F:metal ion binding"/>
    <property type="evidence" value="ECO:0007669"/>
    <property type="project" value="UniProtKB-KW"/>
</dbReference>
<name>A0A366KBR7_9BIFI</name>
<organism evidence="5 6">
    <name type="scientific">Bifidobacterium aemilianum</name>
    <dbReference type="NCBI Taxonomy" id="2493120"/>
    <lineage>
        <taxon>Bacteria</taxon>
        <taxon>Bacillati</taxon>
        <taxon>Actinomycetota</taxon>
        <taxon>Actinomycetes</taxon>
        <taxon>Bifidobacteriales</taxon>
        <taxon>Bifidobacteriaceae</taxon>
        <taxon>Bifidobacterium</taxon>
    </lineage>
</organism>
<keyword evidence="1" id="KW-0479">Metal-binding</keyword>
<evidence type="ECO:0000313" key="6">
    <source>
        <dbReference type="Proteomes" id="UP000252530"/>
    </source>
</evidence>
<reference evidence="5 6" key="1">
    <citation type="submission" date="2017-10" db="EMBL/GenBank/DDBJ databases">
        <title>Bifidobacterium xylocopum sp. nov. and Bifidobacterium aemilianum sp. nov., from the carpenter bee (Xylocopa violacea) digestive tract.</title>
        <authorList>
            <person name="Alberoni D."/>
            <person name="Baffoni L."/>
            <person name="Di Gioia D."/>
            <person name="Gaggia F."/>
            <person name="Biavati B."/>
        </authorList>
    </citation>
    <scope>NUCLEOTIDE SEQUENCE [LARGE SCALE GENOMIC DNA]</scope>
    <source>
        <strain evidence="5 6">XV10</strain>
    </source>
</reference>
<dbReference type="Gene3D" id="3.30.499.10">
    <property type="entry name" value="Aconitase, domain 3"/>
    <property type="match status" value="1"/>
</dbReference>
<dbReference type="PANTHER" id="PTHR11670">
    <property type="entry name" value="ACONITASE/IRON-RESPONSIVE ELEMENT FAMILY MEMBER"/>
    <property type="match status" value="1"/>
</dbReference>
<dbReference type="InterPro" id="IPR001030">
    <property type="entry name" value="Acoase/IPM_deHydtase_lsu_aba"/>
</dbReference>
<dbReference type="InterPro" id="IPR015931">
    <property type="entry name" value="Acnase/IPM_dHydase_lsu_aba_1/3"/>
</dbReference>
<dbReference type="Pfam" id="PF00330">
    <property type="entry name" value="Aconitase"/>
    <property type="match status" value="1"/>
</dbReference>
<evidence type="ECO:0000313" key="5">
    <source>
        <dbReference type="EMBL" id="RBP98563.1"/>
    </source>
</evidence>
<evidence type="ECO:0000256" key="2">
    <source>
        <dbReference type="ARBA" id="ARBA00023004"/>
    </source>
</evidence>
<keyword evidence="6" id="KW-1185">Reference proteome</keyword>
<feature type="domain" description="Aconitase/3-isopropylmalate dehydratase large subunit alpha/beta/alpha" evidence="4">
    <location>
        <begin position="3"/>
        <end position="69"/>
    </location>
</feature>
<dbReference type="InterPro" id="IPR036008">
    <property type="entry name" value="Aconitase_4Fe-4S_dom"/>
</dbReference>